<dbReference type="GO" id="GO:0005886">
    <property type="term" value="C:plasma membrane"/>
    <property type="evidence" value="ECO:0007669"/>
    <property type="project" value="InterPro"/>
</dbReference>
<dbReference type="InterPro" id="IPR004712">
    <property type="entry name" value="Na+/H+_antiporter_fungi"/>
</dbReference>
<dbReference type="GO" id="GO:0120029">
    <property type="term" value="P:proton export across plasma membrane"/>
    <property type="evidence" value="ECO:0007669"/>
    <property type="project" value="InterPro"/>
</dbReference>
<dbReference type="FunFam" id="1.20.1530.20:FF:000015">
    <property type="entry name" value="Na(+)/H(+) antiporter 2"/>
    <property type="match status" value="1"/>
</dbReference>
<dbReference type="GO" id="GO:0042391">
    <property type="term" value="P:regulation of membrane potential"/>
    <property type="evidence" value="ECO:0007669"/>
    <property type="project" value="InterPro"/>
</dbReference>
<dbReference type="PANTHER" id="PTHR31382">
    <property type="entry name" value="NA(+)/H(+) ANTIPORTER"/>
    <property type="match status" value="1"/>
</dbReference>
<keyword evidence="8" id="KW-0406">Ion transport</keyword>
<dbReference type="InterPro" id="IPR038770">
    <property type="entry name" value="Na+/solute_symporter_sf"/>
</dbReference>
<feature type="transmembrane region" description="Helical" evidence="12">
    <location>
        <begin position="33"/>
        <end position="52"/>
    </location>
</feature>
<protein>
    <recommendedName>
        <fullName evidence="13">Cation/H+ exchanger transmembrane domain-containing protein</fullName>
    </recommendedName>
</protein>
<evidence type="ECO:0000256" key="6">
    <source>
        <dbReference type="ARBA" id="ARBA00022989"/>
    </source>
</evidence>
<gene>
    <name evidence="14" type="ORF">VPNG_01135</name>
</gene>
<proteinExistence type="inferred from homology"/>
<evidence type="ECO:0000256" key="1">
    <source>
        <dbReference type="ARBA" id="ARBA00004141"/>
    </source>
</evidence>
<dbReference type="AlphaFoldDB" id="A0A423XKC8"/>
<evidence type="ECO:0000256" key="11">
    <source>
        <dbReference type="SAM" id="MobiDB-lite"/>
    </source>
</evidence>
<reference evidence="14 15" key="1">
    <citation type="submission" date="2015-09" db="EMBL/GenBank/DDBJ databases">
        <title>Host preference determinants of Valsa canker pathogens revealed by comparative genomics.</title>
        <authorList>
            <person name="Yin Z."/>
            <person name="Huang L."/>
        </authorList>
    </citation>
    <scope>NUCLEOTIDE SEQUENCE [LARGE SCALE GENOMIC DNA]</scope>
    <source>
        <strain evidence="14 15">SXYLt</strain>
    </source>
</reference>
<feature type="domain" description="Cation/H+ exchanger transmembrane" evidence="13">
    <location>
        <begin position="29"/>
        <end position="436"/>
    </location>
</feature>
<dbReference type="InterPro" id="IPR006153">
    <property type="entry name" value="Cation/H_exchanger_TM"/>
</dbReference>
<dbReference type="EMBL" id="LKEB01000003">
    <property type="protein sequence ID" value="ROW16948.1"/>
    <property type="molecule type" value="Genomic_DNA"/>
</dbReference>
<keyword evidence="7" id="KW-0915">Sodium</keyword>
<dbReference type="Pfam" id="PF00999">
    <property type="entry name" value="Na_H_Exchanger"/>
    <property type="match status" value="1"/>
</dbReference>
<accession>A0A423XKC8</accession>
<evidence type="ECO:0000256" key="9">
    <source>
        <dbReference type="ARBA" id="ARBA00023136"/>
    </source>
</evidence>
<dbReference type="OrthoDB" id="5327978at2759"/>
<evidence type="ECO:0000256" key="12">
    <source>
        <dbReference type="SAM" id="Phobius"/>
    </source>
</evidence>
<feature type="transmembrane region" description="Helical" evidence="12">
    <location>
        <begin position="371"/>
        <end position="390"/>
    </location>
</feature>
<dbReference type="PANTHER" id="PTHR31382:SF1">
    <property type="entry name" value="SODIUM ION_PROTON EXCHANGER (EUROFUNG)"/>
    <property type="match status" value="1"/>
</dbReference>
<keyword evidence="10" id="KW-0739">Sodium transport</keyword>
<dbReference type="STRING" id="1230097.A0A423XKC8"/>
<evidence type="ECO:0000256" key="10">
    <source>
        <dbReference type="ARBA" id="ARBA00023201"/>
    </source>
</evidence>
<keyword evidence="9 12" id="KW-0472">Membrane</keyword>
<feature type="transmembrane region" description="Helical" evidence="12">
    <location>
        <begin position="415"/>
        <end position="437"/>
    </location>
</feature>
<evidence type="ECO:0000256" key="8">
    <source>
        <dbReference type="ARBA" id="ARBA00023065"/>
    </source>
</evidence>
<feature type="transmembrane region" description="Helical" evidence="12">
    <location>
        <begin position="6"/>
        <end position="26"/>
    </location>
</feature>
<feature type="region of interest" description="Disordered" evidence="11">
    <location>
        <begin position="453"/>
        <end position="600"/>
    </location>
</feature>
<name>A0A423XKC8_9PEZI</name>
<evidence type="ECO:0000256" key="3">
    <source>
        <dbReference type="ARBA" id="ARBA00022448"/>
    </source>
</evidence>
<dbReference type="GO" id="GO:0015385">
    <property type="term" value="F:sodium:proton antiporter activity"/>
    <property type="evidence" value="ECO:0007669"/>
    <property type="project" value="InterPro"/>
</dbReference>
<feature type="compositionally biased region" description="Basic and acidic residues" evidence="11">
    <location>
        <begin position="513"/>
        <end position="531"/>
    </location>
</feature>
<keyword evidence="4" id="KW-0050">Antiport</keyword>
<keyword evidence="3" id="KW-0813">Transport</keyword>
<evidence type="ECO:0000259" key="13">
    <source>
        <dbReference type="Pfam" id="PF00999"/>
    </source>
</evidence>
<sequence length="600" mass="65186">MPTLAVNNFNIVVSVLGGWVSLFGLVSYLCKENFYLSEALISLLAGVAFSPHAANFVRPLDYAGSQENLDYVILYFSRLVLGVQLVLAGVQLPSRYLKTQWKPLSLLLGPVMTAMWLTTSLLIWGLVPDLPFLHALAIGSCVTPTDPILSNVILKGKFADHNFSKDLQRIIIAESGANDGLGYPFLYLALYLIKYVGDGGASAPGGARKAMGLWFGETWGYTIILSVVYGATVGYVAKELLHWAEKRKFVDRESFLVFAISLSLFIVGTCGMIGSDDVLACFIAGNTFTWDDWFRLETLDDSLQPTIDMLLNVSIFMWYGAVCPWDKFLRNDVIPLGRLVALGILILLLRRLPWVFAIHKKIPQIEQARQAIFVGFFGPVGVSAVFYLYITREFVDTIKGADGEIRSDVAKLPEAVLVIVWFLCICSVVVHGLSIPLGKLGWNLPRTLTRGYTDETDNSGGGAAPFHVGSRSRTPLGLRLPTFTTSRRSSGDAAGQRGSPKPMWRIGGTVIRGRREERAGVTTTKHEEQVEGHQLGRLPADVDVGRSTGAAATREGDGSSGGDSPPLGSVNRTIRFPDETYDGGPGKSGDDVSGAAVDLG</sequence>
<keyword evidence="6 12" id="KW-1133">Transmembrane helix</keyword>
<organism evidence="14 15">
    <name type="scientific">Cytospora leucostoma</name>
    <dbReference type="NCBI Taxonomy" id="1230097"/>
    <lineage>
        <taxon>Eukaryota</taxon>
        <taxon>Fungi</taxon>
        <taxon>Dikarya</taxon>
        <taxon>Ascomycota</taxon>
        <taxon>Pezizomycotina</taxon>
        <taxon>Sordariomycetes</taxon>
        <taxon>Sordariomycetidae</taxon>
        <taxon>Diaporthales</taxon>
        <taxon>Cytosporaceae</taxon>
        <taxon>Cytospora</taxon>
    </lineage>
</organism>
<feature type="transmembrane region" description="Helical" evidence="12">
    <location>
        <begin position="256"/>
        <end position="274"/>
    </location>
</feature>
<evidence type="ECO:0000313" key="14">
    <source>
        <dbReference type="EMBL" id="ROW16948.1"/>
    </source>
</evidence>
<evidence type="ECO:0000256" key="7">
    <source>
        <dbReference type="ARBA" id="ARBA00023053"/>
    </source>
</evidence>
<evidence type="ECO:0000256" key="5">
    <source>
        <dbReference type="ARBA" id="ARBA00022692"/>
    </source>
</evidence>
<keyword evidence="15" id="KW-1185">Reference proteome</keyword>
<dbReference type="InParanoid" id="A0A423XKC8"/>
<comment type="subcellular location">
    <subcellularLocation>
        <location evidence="1">Membrane</location>
        <topology evidence="1">Multi-pass membrane protein</topology>
    </subcellularLocation>
</comment>
<comment type="caution">
    <text evidence="14">The sequence shown here is derived from an EMBL/GenBank/DDBJ whole genome shotgun (WGS) entry which is preliminary data.</text>
</comment>
<feature type="transmembrane region" description="Helical" evidence="12">
    <location>
        <begin position="104"/>
        <end position="127"/>
    </location>
</feature>
<feature type="transmembrane region" description="Helical" evidence="12">
    <location>
        <begin position="72"/>
        <end position="92"/>
    </location>
</feature>
<evidence type="ECO:0000256" key="4">
    <source>
        <dbReference type="ARBA" id="ARBA00022449"/>
    </source>
</evidence>
<evidence type="ECO:0000313" key="15">
    <source>
        <dbReference type="Proteomes" id="UP000285146"/>
    </source>
</evidence>
<evidence type="ECO:0000256" key="2">
    <source>
        <dbReference type="ARBA" id="ARBA00005248"/>
    </source>
</evidence>
<feature type="transmembrane region" description="Helical" evidence="12">
    <location>
        <begin position="333"/>
        <end position="350"/>
    </location>
</feature>
<keyword evidence="5 12" id="KW-0812">Transmembrane</keyword>
<comment type="similarity">
    <text evidence="2">Belongs to the fungal Na(+)/H(+) exchanger family.</text>
</comment>
<dbReference type="Gene3D" id="1.20.1530.20">
    <property type="match status" value="1"/>
</dbReference>
<dbReference type="GO" id="GO:0036376">
    <property type="term" value="P:sodium ion export across plasma membrane"/>
    <property type="evidence" value="ECO:0007669"/>
    <property type="project" value="InterPro"/>
</dbReference>
<feature type="transmembrane region" description="Helical" evidence="12">
    <location>
        <begin position="218"/>
        <end position="236"/>
    </location>
</feature>
<dbReference type="Proteomes" id="UP000285146">
    <property type="component" value="Unassembled WGS sequence"/>
</dbReference>